<protein>
    <submittedName>
        <fullName evidence="4">Uncharacterized protein</fullName>
    </submittedName>
</protein>
<feature type="chain" id="PRO_5031459768" evidence="3">
    <location>
        <begin position="21"/>
        <end position="384"/>
    </location>
</feature>
<sequence>MKFTTIFATALLVGSTSTSASTLRRNRVYDVTKEFGRQDDSDAAMESLFRELAADDINMRFLNCMSYSMSMDPTPASDTSAPSVPTTPAPTPAPIDAAPPASTPTTTKSVVDDIPSNDGDDDGCTFDASAFENDESAQVLLKIDVDTVSASTDFLEDLIDAMLASLQEEFALCQPSGSGRTLSQSNRRRLEGGDGITGVTIGDSELPTDESCAAASIDNTCHVVYSNVVVYGASQEEATNGADRVVASLQENDYASDDVVDVRVTERTEDDGSVSNGVSNSNNELGVEAGVSSGTGSTTGLAVGLSVVGAILIATIAVVALGRKRPADGEEMSIHKEFVADVESDDDCTHDDDDEETFVNPLEVPQPADDATARSMRRMDTVEI</sequence>
<organism evidence="4">
    <name type="scientific">Grammatophora oceanica</name>
    <dbReference type="NCBI Taxonomy" id="210454"/>
    <lineage>
        <taxon>Eukaryota</taxon>
        <taxon>Sar</taxon>
        <taxon>Stramenopiles</taxon>
        <taxon>Ochrophyta</taxon>
        <taxon>Bacillariophyta</taxon>
        <taxon>Fragilariophyceae</taxon>
        <taxon>Fragilariophycidae</taxon>
        <taxon>Rhabdonematales</taxon>
        <taxon>Grammatophoraceae</taxon>
        <taxon>Grammatophora</taxon>
    </lineage>
</organism>
<keyword evidence="2" id="KW-0812">Transmembrane</keyword>
<reference evidence="4" key="1">
    <citation type="submission" date="2021-01" db="EMBL/GenBank/DDBJ databases">
        <authorList>
            <person name="Corre E."/>
            <person name="Pelletier E."/>
            <person name="Niang G."/>
            <person name="Scheremetjew M."/>
            <person name="Finn R."/>
            <person name="Kale V."/>
            <person name="Holt S."/>
            <person name="Cochrane G."/>
            <person name="Meng A."/>
            <person name="Brown T."/>
            <person name="Cohen L."/>
        </authorList>
    </citation>
    <scope>NUCLEOTIDE SEQUENCE</scope>
    <source>
        <strain evidence="4">CCMP 410</strain>
    </source>
</reference>
<proteinExistence type="predicted"/>
<feature type="compositionally biased region" description="Low complexity" evidence="1">
    <location>
        <begin position="94"/>
        <end position="109"/>
    </location>
</feature>
<feature type="signal peptide" evidence="3">
    <location>
        <begin position="1"/>
        <end position="20"/>
    </location>
</feature>
<feature type="compositionally biased region" description="Low complexity" evidence="1">
    <location>
        <begin position="72"/>
        <end position="84"/>
    </location>
</feature>
<feature type="compositionally biased region" description="Polar residues" evidence="1">
    <location>
        <begin position="175"/>
        <end position="185"/>
    </location>
</feature>
<evidence type="ECO:0000313" key="4">
    <source>
        <dbReference type="EMBL" id="CAD9303863.1"/>
    </source>
</evidence>
<gene>
    <name evidence="4" type="ORF">GOCE00092_LOCUS23177</name>
</gene>
<dbReference type="AlphaFoldDB" id="A0A7S1YHP9"/>
<feature type="transmembrane region" description="Helical" evidence="2">
    <location>
        <begin position="301"/>
        <end position="322"/>
    </location>
</feature>
<evidence type="ECO:0000256" key="3">
    <source>
        <dbReference type="SAM" id="SignalP"/>
    </source>
</evidence>
<keyword evidence="3" id="KW-0732">Signal</keyword>
<feature type="region of interest" description="Disordered" evidence="1">
    <location>
        <begin position="72"/>
        <end position="109"/>
    </location>
</feature>
<evidence type="ECO:0000256" key="2">
    <source>
        <dbReference type="SAM" id="Phobius"/>
    </source>
</evidence>
<keyword evidence="2" id="KW-0472">Membrane</keyword>
<feature type="compositionally biased region" description="Acidic residues" evidence="1">
    <location>
        <begin position="343"/>
        <end position="357"/>
    </location>
</feature>
<name>A0A7S1YHP9_9STRA</name>
<feature type="region of interest" description="Disordered" evidence="1">
    <location>
        <begin position="175"/>
        <end position="202"/>
    </location>
</feature>
<keyword evidence="2" id="KW-1133">Transmembrane helix</keyword>
<accession>A0A7S1YHP9</accession>
<feature type="region of interest" description="Disordered" evidence="1">
    <location>
        <begin position="343"/>
        <end position="384"/>
    </location>
</feature>
<dbReference type="EMBL" id="HBGK01044179">
    <property type="protein sequence ID" value="CAD9303863.1"/>
    <property type="molecule type" value="Transcribed_RNA"/>
</dbReference>
<evidence type="ECO:0000256" key="1">
    <source>
        <dbReference type="SAM" id="MobiDB-lite"/>
    </source>
</evidence>